<name>A0A011MJI6_9PAST</name>
<dbReference type="AlphaFoldDB" id="A0A011MJI6"/>
<gene>
    <name evidence="1" type="ORF">AK33_04870</name>
</gene>
<evidence type="ECO:0000313" key="1">
    <source>
        <dbReference type="EMBL" id="EXI62656.1"/>
    </source>
</evidence>
<accession>A0A011MJI6</accession>
<protein>
    <submittedName>
        <fullName evidence="1">Uncharacterized protein</fullName>
    </submittedName>
</protein>
<proteinExistence type="predicted"/>
<reference evidence="1 2" key="1">
    <citation type="journal article" date="2014" name="Genome Announc.">
        <title>Genome Sequence of a Presumptive Mannheimia haemolytica Strain with an A1/A6-Cross-Reactive Serotype from a White-Tailed Deer (Odocoileus virginianus).</title>
        <authorList>
            <person name="Lawrence P.K."/>
            <person name="Bey R.F."/>
            <person name="Wiener B."/>
            <person name="Kittichotirat W."/>
            <person name="Bumgarner R.E."/>
        </authorList>
    </citation>
    <scope>NUCLEOTIDE SEQUENCE [LARGE SCALE GENOMIC DNA]</scope>
    <source>
        <strain evidence="1 2">PKL10</strain>
    </source>
</reference>
<organism evidence="1 2">
    <name type="scientific">Mannheimia granulomatis</name>
    <dbReference type="NCBI Taxonomy" id="85402"/>
    <lineage>
        <taxon>Bacteria</taxon>
        <taxon>Pseudomonadati</taxon>
        <taxon>Pseudomonadota</taxon>
        <taxon>Gammaproteobacteria</taxon>
        <taxon>Pasteurellales</taxon>
        <taxon>Pasteurellaceae</taxon>
        <taxon>Mannheimia</taxon>
    </lineage>
</organism>
<comment type="caution">
    <text evidence="1">The sequence shown here is derived from an EMBL/GenBank/DDBJ whole genome shotgun (WGS) entry which is preliminary data.</text>
</comment>
<keyword evidence="2" id="KW-1185">Reference proteome</keyword>
<sequence length="55" mass="6116">MKKVLDDEVFLGGQRGLDTLNLVRFALFSIPFHIGKIILVDMGFVSVFCTKCAIV</sequence>
<dbReference type="EMBL" id="JANJ01000003">
    <property type="protein sequence ID" value="EXI62656.1"/>
    <property type="molecule type" value="Genomic_DNA"/>
</dbReference>
<evidence type="ECO:0000313" key="2">
    <source>
        <dbReference type="Proteomes" id="UP000054123"/>
    </source>
</evidence>
<dbReference type="Proteomes" id="UP000054123">
    <property type="component" value="Unassembled WGS sequence"/>
</dbReference>